<dbReference type="PROSITE" id="PS50109">
    <property type="entry name" value="HIS_KIN"/>
    <property type="match status" value="1"/>
</dbReference>
<dbReference type="InterPro" id="IPR050351">
    <property type="entry name" value="BphY/WalK/GraS-like"/>
</dbReference>
<sequence>MKKSKKKSGMIKPALGLMALTDVFFSFLVYIASPKTFGVMTAVIVLFSAAVLTVLYLLEQSSEKKRLFRAWNYLEKKDEDSLERFRAVMPGGWPLWCRALADELSRQQSAIEDGQYELKDYEEFIEQWTHEIKTPLSLTELVLSNHSDEMSPYVLGRLRHVQYQIRSDVDRILYYARSKADHMDYRFETVSLSEALLEVTKNFSGMIQERGLAVNAGGEDVSVMTDRRILLFILSQILSNAVKYTPAQGGVIDIRTWETVENDEKSVHLKISDNGPGVPPQDLPFIFDKGFCGSSPDRQHSTGMGLYLVKKYAALMAMDIRTIDVQPHGFGIELIWKL</sequence>
<evidence type="ECO:0000256" key="7">
    <source>
        <dbReference type="ARBA" id="ARBA00022777"/>
    </source>
</evidence>
<evidence type="ECO:0000256" key="3">
    <source>
        <dbReference type="ARBA" id="ARBA00012438"/>
    </source>
</evidence>
<keyword evidence="9" id="KW-0902">Two-component regulatory system</keyword>
<evidence type="ECO:0000256" key="6">
    <source>
        <dbReference type="ARBA" id="ARBA00022692"/>
    </source>
</evidence>
<keyword evidence="6 11" id="KW-0812">Transmembrane</keyword>
<dbReference type="GO" id="GO:0005886">
    <property type="term" value="C:plasma membrane"/>
    <property type="evidence" value="ECO:0007669"/>
    <property type="project" value="UniProtKB-SubCell"/>
</dbReference>
<reference evidence="13 14" key="1">
    <citation type="submission" date="2020-08" db="EMBL/GenBank/DDBJ databases">
        <title>Genomic Encyclopedia of Type Strains, Phase IV (KMG-IV): sequencing the most valuable type-strain genomes for metagenomic binning, comparative biology and taxonomic classification.</title>
        <authorList>
            <person name="Goeker M."/>
        </authorList>
    </citation>
    <scope>NUCLEOTIDE SEQUENCE [LARGE SCALE GENOMIC DNA]</scope>
    <source>
        <strain evidence="13 14">DSM 106146</strain>
    </source>
</reference>
<evidence type="ECO:0000256" key="10">
    <source>
        <dbReference type="ARBA" id="ARBA00023136"/>
    </source>
</evidence>
<feature type="transmembrane region" description="Helical" evidence="11">
    <location>
        <begin position="12"/>
        <end position="31"/>
    </location>
</feature>
<dbReference type="Pfam" id="PF02518">
    <property type="entry name" value="HATPase_c"/>
    <property type="match status" value="1"/>
</dbReference>
<dbReference type="GO" id="GO:0000155">
    <property type="term" value="F:phosphorelay sensor kinase activity"/>
    <property type="evidence" value="ECO:0007669"/>
    <property type="project" value="TreeGrafter"/>
</dbReference>
<keyword evidence="5" id="KW-0808">Transferase</keyword>
<dbReference type="RefSeq" id="WP_183775154.1">
    <property type="nucleotide sequence ID" value="NZ_JACHFW010000010.1"/>
</dbReference>
<dbReference type="PANTHER" id="PTHR45453:SF2">
    <property type="entry name" value="HISTIDINE KINASE"/>
    <property type="match status" value="1"/>
</dbReference>
<accession>A0A7W8HC71</accession>
<dbReference type="SUPFAM" id="SSF55874">
    <property type="entry name" value="ATPase domain of HSP90 chaperone/DNA topoisomerase II/histidine kinase"/>
    <property type="match status" value="1"/>
</dbReference>
<comment type="subcellular location">
    <subcellularLocation>
        <location evidence="2">Cell membrane</location>
        <topology evidence="2">Multi-pass membrane protein</topology>
    </subcellularLocation>
</comment>
<comment type="caution">
    <text evidence="13">The sequence shown here is derived from an EMBL/GenBank/DDBJ whole genome shotgun (WGS) entry which is preliminary data.</text>
</comment>
<evidence type="ECO:0000256" key="9">
    <source>
        <dbReference type="ARBA" id="ARBA00023012"/>
    </source>
</evidence>
<comment type="catalytic activity">
    <reaction evidence="1">
        <text>ATP + protein L-histidine = ADP + protein N-phospho-L-histidine.</text>
        <dbReference type="EC" id="2.7.13.3"/>
    </reaction>
</comment>
<keyword evidence="14" id="KW-1185">Reference proteome</keyword>
<gene>
    <name evidence="13" type="ORF">HNP82_002451</name>
</gene>
<dbReference type="GO" id="GO:0004721">
    <property type="term" value="F:phosphoprotein phosphatase activity"/>
    <property type="evidence" value="ECO:0007669"/>
    <property type="project" value="TreeGrafter"/>
</dbReference>
<dbReference type="AlphaFoldDB" id="A0A7W8HC71"/>
<dbReference type="EC" id="2.7.13.3" evidence="3"/>
<dbReference type="InterPro" id="IPR036890">
    <property type="entry name" value="HATPase_C_sf"/>
</dbReference>
<organism evidence="13 14">
    <name type="scientific">Catenibacillus scindens</name>
    <dbReference type="NCBI Taxonomy" id="673271"/>
    <lineage>
        <taxon>Bacteria</taxon>
        <taxon>Bacillati</taxon>
        <taxon>Bacillota</taxon>
        <taxon>Clostridia</taxon>
        <taxon>Lachnospirales</taxon>
        <taxon>Lachnospiraceae</taxon>
        <taxon>Catenibacillus</taxon>
    </lineage>
</organism>
<name>A0A7W8HC71_9FIRM</name>
<evidence type="ECO:0000256" key="11">
    <source>
        <dbReference type="SAM" id="Phobius"/>
    </source>
</evidence>
<dbReference type="PANTHER" id="PTHR45453">
    <property type="entry name" value="PHOSPHATE REGULON SENSOR PROTEIN PHOR"/>
    <property type="match status" value="1"/>
</dbReference>
<keyword evidence="10 11" id="KW-0472">Membrane</keyword>
<dbReference type="InterPro" id="IPR003594">
    <property type="entry name" value="HATPase_dom"/>
</dbReference>
<dbReference type="EMBL" id="JACHFW010000010">
    <property type="protein sequence ID" value="MBB5265308.1"/>
    <property type="molecule type" value="Genomic_DNA"/>
</dbReference>
<dbReference type="InterPro" id="IPR005467">
    <property type="entry name" value="His_kinase_dom"/>
</dbReference>
<keyword evidence="8 11" id="KW-1133">Transmembrane helix</keyword>
<dbReference type="Proteomes" id="UP000543642">
    <property type="component" value="Unassembled WGS sequence"/>
</dbReference>
<feature type="transmembrane region" description="Helical" evidence="11">
    <location>
        <begin position="37"/>
        <end position="58"/>
    </location>
</feature>
<proteinExistence type="predicted"/>
<evidence type="ECO:0000256" key="2">
    <source>
        <dbReference type="ARBA" id="ARBA00004651"/>
    </source>
</evidence>
<evidence type="ECO:0000313" key="13">
    <source>
        <dbReference type="EMBL" id="MBB5265308.1"/>
    </source>
</evidence>
<evidence type="ECO:0000256" key="4">
    <source>
        <dbReference type="ARBA" id="ARBA00022475"/>
    </source>
</evidence>
<keyword evidence="4" id="KW-1003">Cell membrane</keyword>
<evidence type="ECO:0000256" key="5">
    <source>
        <dbReference type="ARBA" id="ARBA00022679"/>
    </source>
</evidence>
<dbReference type="GO" id="GO:0016036">
    <property type="term" value="P:cellular response to phosphate starvation"/>
    <property type="evidence" value="ECO:0007669"/>
    <property type="project" value="TreeGrafter"/>
</dbReference>
<protein>
    <recommendedName>
        <fullName evidence="3">histidine kinase</fullName>
        <ecNumber evidence="3">2.7.13.3</ecNumber>
    </recommendedName>
</protein>
<dbReference type="Gene3D" id="3.30.565.10">
    <property type="entry name" value="Histidine kinase-like ATPase, C-terminal domain"/>
    <property type="match status" value="1"/>
</dbReference>
<feature type="domain" description="Histidine kinase" evidence="12">
    <location>
        <begin position="127"/>
        <end position="338"/>
    </location>
</feature>
<keyword evidence="7 13" id="KW-0418">Kinase</keyword>
<evidence type="ECO:0000256" key="1">
    <source>
        <dbReference type="ARBA" id="ARBA00000085"/>
    </source>
</evidence>
<evidence type="ECO:0000259" key="12">
    <source>
        <dbReference type="PROSITE" id="PS50109"/>
    </source>
</evidence>
<dbReference type="SMART" id="SM00387">
    <property type="entry name" value="HATPase_c"/>
    <property type="match status" value="1"/>
</dbReference>
<evidence type="ECO:0000256" key="8">
    <source>
        <dbReference type="ARBA" id="ARBA00022989"/>
    </source>
</evidence>
<evidence type="ECO:0000313" key="14">
    <source>
        <dbReference type="Proteomes" id="UP000543642"/>
    </source>
</evidence>